<organism evidence="4 5">
    <name type="scientific">Clohesyomyces aquaticus</name>
    <dbReference type="NCBI Taxonomy" id="1231657"/>
    <lineage>
        <taxon>Eukaryota</taxon>
        <taxon>Fungi</taxon>
        <taxon>Dikarya</taxon>
        <taxon>Ascomycota</taxon>
        <taxon>Pezizomycotina</taxon>
        <taxon>Dothideomycetes</taxon>
        <taxon>Pleosporomycetidae</taxon>
        <taxon>Pleosporales</taxon>
        <taxon>Lindgomycetaceae</taxon>
        <taxon>Clohesyomyces</taxon>
    </lineage>
</organism>
<proteinExistence type="inferred from homology"/>
<evidence type="ECO:0000256" key="2">
    <source>
        <dbReference type="SAM" id="MobiDB-lite"/>
    </source>
</evidence>
<dbReference type="GO" id="GO:0034551">
    <property type="term" value="P:mitochondrial respiratory chain complex III assembly"/>
    <property type="evidence" value="ECO:0007669"/>
    <property type="project" value="TreeGrafter"/>
</dbReference>
<feature type="region of interest" description="Disordered" evidence="2">
    <location>
        <begin position="1"/>
        <end position="23"/>
    </location>
</feature>
<reference evidence="4 5" key="1">
    <citation type="submission" date="2016-07" db="EMBL/GenBank/DDBJ databases">
        <title>Pervasive Adenine N6-methylation of Active Genes in Fungi.</title>
        <authorList>
            <consortium name="DOE Joint Genome Institute"/>
            <person name="Mondo S.J."/>
            <person name="Dannebaum R.O."/>
            <person name="Kuo R.C."/>
            <person name="Labutti K."/>
            <person name="Haridas S."/>
            <person name="Kuo A."/>
            <person name="Salamov A."/>
            <person name="Ahrendt S.R."/>
            <person name="Lipzen A."/>
            <person name="Sullivan W."/>
            <person name="Andreopoulos W.B."/>
            <person name="Clum A."/>
            <person name="Lindquist E."/>
            <person name="Daum C."/>
            <person name="Ramamoorthy G.K."/>
            <person name="Gryganskyi A."/>
            <person name="Culley D."/>
            <person name="Magnuson J.K."/>
            <person name="James T.Y."/>
            <person name="O'Malley M.A."/>
            <person name="Stajich J.E."/>
            <person name="Spatafora J.W."/>
            <person name="Visel A."/>
            <person name="Grigoriev I.V."/>
        </authorList>
    </citation>
    <scope>NUCLEOTIDE SEQUENCE [LARGE SCALE GENOMIC DNA]</scope>
    <source>
        <strain evidence="4 5">CBS 115471</strain>
    </source>
</reference>
<evidence type="ECO:0000259" key="3">
    <source>
        <dbReference type="Pfam" id="PF03981"/>
    </source>
</evidence>
<dbReference type="InterPro" id="IPR007129">
    <property type="entry name" value="Ubiqinol_cyt_c_chaperone_CPB3"/>
</dbReference>
<feature type="region of interest" description="Disordered" evidence="2">
    <location>
        <begin position="43"/>
        <end position="72"/>
    </location>
</feature>
<dbReference type="STRING" id="1231657.A0A1Y1YER0"/>
<feature type="domain" description="Ubiquinol-cytochrome c chaperone" evidence="3">
    <location>
        <begin position="175"/>
        <end position="316"/>
    </location>
</feature>
<feature type="compositionally biased region" description="Polar residues" evidence="2">
    <location>
        <begin position="45"/>
        <end position="72"/>
    </location>
</feature>
<comment type="similarity">
    <text evidence="1">Belongs to the CBP3 family.</text>
</comment>
<dbReference type="OrthoDB" id="10253878at2759"/>
<evidence type="ECO:0000313" key="5">
    <source>
        <dbReference type="Proteomes" id="UP000193144"/>
    </source>
</evidence>
<dbReference type="AlphaFoldDB" id="A0A1Y1YER0"/>
<dbReference type="Proteomes" id="UP000193144">
    <property type="component" value="Unassembled WGS sequence"/>
</dbReference>
<dbReference type="EMBL" id="MCFA01000257">
    <property type="protein sequence ID" value="ORX96435.1"/>
    <property type="molecule type" value="Genomic_DNA"/>
</dbReference>
<accession>A0A1Y1YER0</accession>
<dbReference type="PANTHER" id="PTHR12184:SF1">
    <property type="entry name" value="UBIQUINOL-CYTOCHROME-C REDUCTASE COMPLEX ASSEMBLY FACTOR 1"/>
    <property type="match status" value="1"/>
</dbReference>
<dbReference type="GO" id="GO:0005739">
    <property type="term" value="C:mitochondrion"/>
    <property type="evidence" value="ECO:0007669"/>
    <property type="project" value="TreeGrafter"/>
</dbReference>
<name>A0A1Y1YER0_9PLEO</name>
<evidence type="ECO:0000256" key="1">
    <source>
        <dbReference type="ARBA" id="ARBA00006407"/>
    </source>
</evidence>
<comment type="caution">
    <text evidence="4">The sequence shown here is derived from an EMBL/GenBank/DDBJ whole genome shotgun (WGS) entry which is preliminary data.</text>
</comment>
<dbReference type="InterPro" id="IPR021150">
    <property type="entry name" value="Ubiq_cyt_c_chap"/>
</dbReference>
<gene>
    <name evidence="4" type="ORF">BCR34DRAFT_497781</name>
</gene>
<protein>
    <submittedName>
        <fullName evidence="4">Ubiquinol-cytochrome C chaperone-domain-containing protein</fullName>
    </submittedName>
</protein>
<evidence type="ECO:0000313" key="4">
    <source>
        <dbReference type="EMBL" id="ORX96435.1"/>
    </source>
</evidence>
<dbReference type="PANTHER" id="PTHR12184">
    <property type="entry name" value="UBIQUINOL-CYTOCHROME C REDUCTASE COMPLEX ASSEMBLY FACTOR 1 FAMILY MEMBER"/>
    <property type="match status" value="1"/>
</dbReference>
<sequence>MPSRNFGTTPPAKAPPSIRHCPPIPMASNYTCRACSRALARPSSLLPQTSRNPRGTPVRNSPRSSRGLSTSAPSLYYATKPLRAEAPAQGKTAVSKSVPKALPKSPLTGFAAGLRKRAPLMTETYVAYGATQQLFKECARNGDYVIPQALEKNGEIPQDEDGTHIGVGKGWWYDTLGLTPTFNAWAQITFIHMYMLQVRLRMFPATHAPIWAQHLTNQCFYAAEDRLVVYHKFTSTMLRQKQLKDLFSQWRGAILAYDEGLVKGDAMLAAAVWRNLFAGKEDVDFQKLAEIVGYMRREIRKLDLTSDEDIAKGNWMFGEDPGAEAAGVMLQSKLMKEGDSS</sequence>
<keyword evidence="5" id="KW-1185">Reference proteome</keyword>
<dbReference type="Pfam" id="PF03981">
    <property type="entry name" value="Ubiq_cyt_C_chap"/>
    <property type="match status" value="1"/>
</dbReference>